<accession>A0A1H9N7W3</accession>
<feature type="transmembrane region" description="Helical" evidence="1">
    <location>
        <begin position="116"/>
        <end position="133"/>
    </location>
</feature>
<evidence type="ECO:0000256" key="1">
    <source>
        <dbReference type="SAM" id="Phobius"/>
    </source>
</evidence>
<feature type="signal peptide" evidence="2">
    <location>
        <begin position="1"/>
        <end position="21"/>
    </location>
</feature>
<keyword evidence="1" id="KW-1133">Transmembrane helix</keyword>
<dbReference type="RefSeq" id="WP_090883122.1">
    <property type="nucleotide sequence ID" value="NZ_FOGG01000007.1"/>
</dbReference>
<evidence type="ECO:0000256" key="2">
    <source>
        <dbReference type="SAM" id="SignalP"/>
    </source>
</evidence>
<protein>
    <recommendedName>
        <fullName evidence="5">IPTL-CTERM protein sorting domain-containing protein</fullName>
    </recommendedName>
</protein>
<evidence type="ECO:0000313" key="4">
    <source>
        <dbReference type="Proteomes" id="UP000199572"/>
    </source>
</evidence>
<keyword evidence="2" id="KW-0732">Signal</keyword>
<proteinExistence type="predicted"/>
<dbReference type="OrthoDB" id="9909329at2"/>
<name>A0A1H9N7W3_9SPHI</name>
<sequence>MKYCFSYLLLLFLFTSYNSFAQSGCYVGATATGYRLYFVKHPTLGGNNYTSQPANNNYIVLGTGSYNCTNFPNSTFATSIGAAGVACSVYSESPQVFIGNGTVRTYRVYMCPLDGSITWLSLLIIASVGIIIIQKCRPVVEK</sequence>
<keyword evidence="4" id="KW-1185">Reference proteome</keyword>
<reference evidence="3 4" key="1">
    <citation type="submission" date="2016-10" db="EMBL/GenBank/DDBJ databases">
        <authorList>
            <person name="de Groot N.N."/>
        </authorList>
    </citation>
    <scope>NUCLEOTIDE SEQUENCE [LARGE SCALE GENOMIC DNA]</scope>
    <source>
        <strain evidence="3 4">DSM 18610</strain>
    </source>
</reference>
<dbReference type="EMBL" id="FOGG01000007">
    <property type="protein sequence ID" value="SER31988.1"/>
    <property type="molecule type" value="Genomic_DNA"/>
</dbReference>
<dbReference type="AlphaFoldDB" id="A0A1H9N7W3"/>
<keyword evidence="1" id="KW-0472">Membrane</keyword>
<feature type="chain" id="PRO_5011692224" description="IPTL-CTERM protein sorting domain-containing protein" evidence="2">
    <location>
        <begin position="22"/>
        <end position="142"/>
    </location>
</feature>
<organism evidence="3 4">
    <name type="scientific">Pedobacter rhizosphaerae</name>
    <dbReference type="NCBI Taxonomy" id="390241"/>
    <lineage>
        <taxon>Bacteria</taxon>
        <taxon>Pseudomonadati</taxon>
        <taxon>Bacteroidota</taxon>
        <taxon>Sphingobacteriia</taxon>
        <taxon>Sphingobacteriales</taxon>
        <taxon>Sphingobacteriaceae</taxon>
        <taxon>Pedobacter</taxon>
    </lineage>
</organism>
<keyword evidence="1" id="KW-0812">Transmembrane</keyword>
<gene>
    <name evidence="3" type="ORF">SAMN04488023_10792</name>
</gene>
<dbReference type="Proteomes" id="UP000199572">
    <property type="component" value="Unassembled WGS sequence"/>
</dbReference>
<evidence type="ECO:0000313" key="3">
    <source>
        <dbReference type="EMBL" id="SER31988.1"/>
    </source>
</evidence>
<evidence type="ECO:0008006" key="5">
    <source>
        <dbReference type="Google" id="ProtNLM"/>
    </source>
</evidence>